<keyword evidence="8 12" id="KW-0342">GTP-binding</keyword>
<dbReference type="EC" id="4.1.99.22" evidence="1 12"/>
<evidence type="ECO:0000256" key="2">
    <source>
        <dbReference type="ARBA" id="ARBA00022485"/>
    </source>
</evidence>
<evidence type="ECO:0000256" key="8">
    <source>
        <dbReference type="ARBA" id="ARBA00023134"/>
    </source>
</evidence>
<keyword evidence="10 12" id="KW-0456">Lyase</keyword>
<feature type="binding site" evidence="12">
    <location>
        <position position="101"/>
    </location>
    <ligand>
        <name>GTP</name>
        <dbReference type="ChEBI" id="CHEBI:37565"/>
    </ligand>
</feature>
<keyword evidence="5 12" id="KW-0547">Nucleotide-binding</keyword>
<name>A0A126T2E3_9GAMM</name>
<dbReference type="GO" id="GO:0005525">
    <property type="term" value="F:GTP binding"/>
    <property type="evidence" value="ECO:0007669"/>
    <property type="project" value="UniProtKB-UniRule"/>
</dbReference>
<comment type="subunit">
    <text evidence="12">Monomer and homodimer.</text>
</comment>
<gene>
    <name evidence="12" type="primary">moaA</name>
    <name evidence="14" type="ORF">JT25_007105</name>
</gene>
<feature type="binding site" evidence="12">
    <location>
        <position position="263"/>
    </location>
    <ligand>
        <name>[4Fe-4S] cluster</name>
        <dbReference type="ChEBI" id="CHEBI:49883"/>
        <label>2</label>
        <note>4Fe-4S-substrate</note>
    </ligand>
</feature>
<dbReference type="SUPFAM" id="SSF102114">
    <property type="entry name" value="Radical SAM enzymes"/>
    <property type="match status" value="1"/>
</dbReference>
<evidence type="ECO:0000256" key="7">
    <source>
        <dbReference type="ARBA" id="ARBA00023014"/>
    </source>
</evidence>
<dbReference type="Pfam" id="PF06463">
    <property type="entry name" value="Mob_synth_C"/>
    <property type="match status" value="1"/>
</dbReference>
<dbReference type="HAMAP" id="MF_01225_B">
    <property type="entry name" value="MoaA_B"/>
    <property type="match status" value="1"/>
</dbReference>
<dbReference type="NCBIfam" id="TIGR02666">
    <property type="entry name" value="moaA"/>
    <property type="match status" value="1"/>
</dbReference>
<dbReference type="InterPro" id="IPR000385">
    <property type="entry name" value="MoaA_NifB_PqqE_Fe-S-bd_CS"/>
</dbReference>
<dbReference type="CDD" id="cd01335">
    <property type="entry name" value="Radical_SAM"/>
    <property type="match status" value="1"/>
</dbReference>
<feature type="binding site" evidence="12">
    <location>
        <position position="35"/>
    </location>
    <ligand>
        <name>[4Fe-4S] cluster</name>
        <dbReference type="ChEBI" id="CHEBI:49883"/>
        <label>1</label>
        <note>4Fe-4S-S-AdoMet</note>
    </ligand>
</feature>
<evidence type="ECO:0000256" key="12">
    <source>
        <dbReference type="HAMAP-Rule" id="MF_01225"/>
    </source>
</evidence>
<proteinExistence type="inferred from homology"/>
<keyword evidence="2 12" id="KW-0004">4Fe-4S</keyword>
<comment type="function">
    <text evidence="12">Catalyzes the cyclization of GTP to (8S)-3',8-cyclo-7,8-dihydroguanosine 5'-triphosphate.</text>
</comment>
<accession>A0A126T2E3</accession>
<dbReference type="STRING" id="1538553.JT25_007105"/>
<dbReference type="InterPro" id="IPR040064">
    <property type="entry name" value="MoaA-like"/>
</dbReference>
<evidence type="ECO:0000256" key="6">
    <source>
        <dbReference type="ARBA" id="ARBA00023004"/>
    </source>
</evidence>
<evidence type="ECO:0000256" key="1">
    <source>
        <dbReference type="ARBA" id="ARBA00012167"/>
    </source>
</evidence>
<keyword evidence="7 12" id="KW-0411">Iron-sulfur</keyword>
<dbReference type="InterPro" id="IPR058240">
    <property type="entry name" value="rSAM_sf"/>
</dbReference>
<dbReference type="SFLD" id="SFLDG01383">
    <property type="entry name" value="cyclic_pyranopterin_phosphate"/>
    <property type="match status" value="1"/>
</dbReference>
<feature type="binding site" evidence="12">
    <location>
        <position position="32"/>
    </location>
    <ligand>
        <name>[4Fe-4S] cluster</name>
        <dbReference type="ChEBI" id="CHEBI:49883"/>
        <label>1</label>
        <note>4Fe-4S-S-AdoMet</note>
    </ligand>
</feature>
<dbReference type="EMBL" id="CP014476">
    <property type="protein sequence ID" value="AMK76261.1"/>
    <property type="molecule type" value="Genomic_DNA"/>
</dbReference>
<dbReference type="GO" id="GO:0046872">
    <property type="term" value="F:metal ion binding"/>
    <property type="evidence" value="ECO:0007669"/>
    <property type="project" value="UniProtKB-KW"/>
</dbReference>
<dbReference type="RefSeq" id="WP_036272942.1">
    <property type="nucleotide sequence ID" value="NZ_CP014476.1"/>
</dbReference>
<feature type="binding site" evidence="12">
    <location>
        <position position="21"/>
    </location>
    <ligand>
        <name>GTP</name>
        <dbReference type="ChEBI" id="CHEBI:37565"/>
    </ligand>
</feature>
<dbReference type="AlphaFoldDB" id="A0A126T2E3"/>
<dbReference type="GO" id="GO:0051539">
    <property type="term" value="F:4 iron, 4 sulfur cluster binding"/>
    <property type="evidence" value="ECO:0007669"/>
    <property type="project" value="UniProtKB-UniRule"/>
</dbReference>
<dbReference type="SFLD" id="SFLDS00029">
    <property type="entry name" value="Radical_SAM"/>
    <property type="match status" value="1"/>
</dbReference>
<dbReference type="SFLD" id="SFLDG01067">
    <property type="entry name" value="SPASM/twitch_domain_containing"/>
    <property type="match status" value="1"/>
</dbReference>
<feature type="binding site" evidence="12">
    <location>
        <position position="74"/>
    </location>
    <ligand>
        <name>S-adenosyl-L-methionine</name>
        <dbReference type="ChEBI" id="CHEBI:59789"/>
    </ligand>
</feature>
<evidence type="ECO:0000256" key="10">
    <source>
        <dbReference type="ARBA" id="ARBA00023239"/>
    </source>
</evidence>
<feature type="binding site" evidence="12">
    <location>
        <position position="70"/>
    </location>
    <ligand>
        <name>GTP</name>
        <dbReference type="ChEBI" id="CHEBI:37565"/>
    </ligand>
</feature>
<feature type="binding site" evidence="12">
    <location>
        <position position="34"/>
    </location>
    <ligand>
        <name>S-adenosyl-L-methionine</name>
        <dbReference type="ChEBI" id="CHEBI:59789"/>
    </ligand>
</feature>
<dbReference type="Pfam" id="PF04055">
    <property type="entry name" value="Radical_SAM"/>
    <property type="match status" value="1"/>
</dbReference>
<keyword evidence="9 12" id="KW-0501">Molybdenum cofactor biosynthesis</keyword>
<evidence type="ECO:0000256" key="4">
    <source>
        <dbReference type="ARBA" id="ARBA00022723"/>
    </source>
</evidence>
<dbReference type="PROSITE" id="PS01305">
    <property type="entry name" value="MOAA_NIFB_PQQE"/>
    <property type="match status" value="1"/>
</dbReference>
<feature type="binding site" evidence="12">
    <location>
        <begin position="265"/>
        <end position="267"/>
    </location>
    <ligand>
        <name>GTP</name>
        <dbReference type="ChEBI" id="CHEBI:37565"/>
    </ligand>
</feature>
<evidence type="ECO:0000259" key="13">
    <source>
        <dbReference type="PROSITE" id="PS51918"/>
    </source>
</evidence>
<dbReference type="KEGG" id="mdn:JT25_007105"/>
<keyword evidence="15" id="KW-1185">Reference proteome</keyword>
<comment type="pathway">
    <text evidence="12">Cofactor biosynthesis; molybdopterin biosynthesis.</text>
</comment>
<comment type="catalytic activity">
    <reaction evidence="11 12">
        <text>GTP + AH2 + S-adenosyl-L-methionine = (8S)-3',8-cyclo-7,8-dihydroguanosine 5'-triphosphate + 5'-deoxyadenosine + L-methionine + A + H(+)</text>
        <dbReference type="Rhea" id="RHEA:49576"/>
        <dbReference type="ChEBI" id="CHEBI:13193"/>
        <dbReference type="ChEBI" id="CHEBI:15378"/>
        <dbReference type="ChEBI" id="CHEBI:17319"/>
        <dbReference type="ChEBI" id="CHEBI:17499"/>
        <dbReference type="ChEBI" id="CHEBI:37565"/>
        <dbReference type="ChEBI" id="CHEBI:57844"/>
        <dbReference type="ChEBI" id="CHEBI:59789"/>
        <dbReference type="ChEBI" id="CHEBI:131766"/>
        <dbReference type="EC" id="4.1.99.22"/>
    </reaction>
</comment>
<feature type="domain" description="Radical SAM core" evidence="13">
    <location>
        <begin position="12"/>
        <end position="236"/>
    </location>
</feature>
<comment type="similarity">
    <text evidence="12">Belongs to the radical SAM superfamily. MoaA family.</text>
</comment>
<dbReference type="GO" id="GO:1904047">
    <property type="term" value="F:S-adenosyl-L-methionine binding"/>
    <property type="evidence" value="ECO:0007669"/>
    <property type="project" value="UniProtKB-UniRule"/>
</dbReference>
<comment type="cofactor">
    <cofactor evidence="12">
        <name>[4Fe-4S] cluster</name>
        <dbReference type="ChEBI" id="CHEBI:49883"/>
    </cofactor>
    <text evidence="12">Binds 2 [4Fe-4S] clusters. Binds 1 [4Fe-4S] cluster coordinated with 3 cysteines and an exchangeable S-adenosyl-L-methionine and 1 [4Fe-4S] cluster coordinated with 3 cysteines and the GTP-derived substrate.</text>
</comment>
<dbReference type="InterPro" id="IPR013785">
    <property type="entry name" value="Aldolase_TIM"/>
</dbReference>
<dbReference type="InterPro" id="IPR010505">
    <property type="entry name" value="MoaA_twitch"/>
</dbReference>
<dbReference type="GO" id="GO:0061799">
    <property type="term" value="F:cyclic pyranopterin monophosphate synthase activity"/>
    <property type="evidence" value="ECO:0007669"/>
    <property type="project" value="TreeGrafter"/>
</dbReference>
<dbReference type="PROSITE" id="PS51918">
    <property type="entry name" value="RADICAL_SAM"/>
    <property type="match status" value="1"/>
</dbReference>
<dbReference type="InterPro" id="IPR006638">
    <property type="entry name" value="Elp3/MiaA/NifB-like_rSAM"/>
</dbReference>
<dbReference type="GO" id="GO:0006777">
    <property type="term" value="P:Mo-molybdopterin cofactor biosynthetic process"/>
    <property type="evidence" value="ECO:0007669"/>
    <property type="project" value="UniProtKB-UniRule"/>
</dbReference>
<evidence type="ECO:0000256" key="5">
    <source>
        <dbReference type="ARBA" id="ARBA00022741"/>
    </source>
</evidence>
<dbReference type="InterPro" id="IPR013483">
    <property type="entry name" value="MoaA"/>
</dbReference>
<keyword evidence="4 12" id="KW-0479">Metal-binding</keyword>
<organism evidence="14 15">
    <name type="scientific">Methylomonas denitrificans</name>
    <dbReference type="NCBI Taxonomy" id="1538553"/>
    <lineage>
        <taxon>Bacteria</taxon>
        <taxon>Pseudomonadati</taxon>
        <taxon>Pseudomonadota</taxon>
        <taxon>Gammaproteobacteria</taxon>
        <taxon>Methylococcales</taxon>
        <taxon>Methylococcaceae</taxon>
        <taxon>Methylomonas</taxon>
    </lineage>
</organism>
<feature type="binding site" evidence="12">
    <location>
        <position position="28"/>
    </location>
    <ligand>
        <name>[4Fe-4S] cluster</name>
        <dbReference type="ChEBI" id="CHEBI:49883"/>
        <label>1</label>
        <note>4Fe-4S-S-AdoMet</note>
    </ligand>
</feature>
<dbReference type="SMART" id="SM00729">
    <property type="entry name" value="Elp3"/>
    <property type="match status" value="1"/>
</dbReference>
<evidence type="ECO:0000256" key="11">
    <source>
        <dbReference type="ARBA" id="ARBA00048697"/>
    </source>
</evidence>
<feature type="binding site" evidence="12">
    <location>
        <position position="260"/>
    </location>
    <ligand>
        <name>[4Fe-4S] cluster</name>
        <dbReference type="ChEBI" id="CHEBI:49883"/>
        <label>2</label>
        <note>4Fe-4S-substrate</note>
    </ligand>
</feature>
<dbReference type="GO" id="GO:0061798">
    <property type="term" value="F:GTP 3',8'-cyclase activity"/>
    <property type="evidence" value="ECO:0007669"/>
    <property type="project" value="UniProtKB-UniRule"/>
</dbReference>
<keyword evidence="3 12" id="KW-0949">S-adenosyl-L-methionine</keyword>
<dbReference type="UniPathway" id="UPA00344"/>
<dbReference type="InterPro" id="IPR007197">
    <property type="entry name" value="rSAM"/>
</dbReference>
<dbReference type="SFLD" id="SFLDG01386">
    <property type="entry name" value="main_SPASM_domain-containing"/>
    <property type="match status" value="1"/>
</dbReference>
<dbReference type="PANTHER" id="PTHR22960:SF0">
    <property type="entry name" value="MOLYBDENUM COFACTOR BIOSYNTHESIS PROTEIN 1"/>
    <property type="match status" value="1"/>
</dbReference>
<dbReference type="InterPro" id="IPR050105">
    <property type="entry name" value="MoCo_biosynth_MoaA/MoaC"/>
</dbReference>
<feature type="binding site" evidence="12">
    <location>
        <position position="277"/>
    </location>
    <ligand>
        <name>[4Fe-4S] cluster</name>
        <dbReference type="ChEBI" id="CHEBI:49883"/>
        <label>2</label>
        <note>4Fe-4S-substrate</note>
    </ligand>
</feature>
<protein>
    <recommendedName>
        <fullName evidence="1 12">GTP 3',8-cyclase</fullName>
        <ecNumber evidence="1 12">4.1.99.22</ecNumber>
    </recommendedName>
    <alternativeName>
        <fullName evidence="12">Molybdenum cofactor biosynthesis protein A</fullName>
    </alternativeName>
</protein>
<dbReference type="Gene3D" id="3.20.20.70">
    <property type="entry name" value="Aldolase class I"/>
    <property type="match status" value="1"/>
</dbReference>
<evidence type="ECO:0000313" key="15">
    <source>
        <dbReference type="Proteomes" id="UP000030512"/>
    </source>
</evidence>
<feature type="binding site" evidence="12">
    <location>
        <position position="196"/>
    </location>
    <ligand>
        <name>S-adenosyl-L-methionine</name>
        <dbReference type="ChEBI" id="CHEBI:59789"/>
    </ligand>
</feature>
<reference evidence="14 15" key="1">
    <citation type="journal article" date="2015" name="Environ. Microbiol.">
        <title>Methane oxidation coupled to nitrate reduction under hypoxia by the Gammaproteobacterium Methylomonas denitrificans, sp. nov. type strain FJG1.</title>
        <authorList>
            <person name="Kits K.D."/>
            <person name="Klotz M.G."/>
            <person name="Stein L.Y."/>
        </authorList>
    </citation>
    <scope>NUCLEOTIDE SEQUENCE [LARGE SCALE GENOMIC DNA]</scope>
    <source>
        <strain evidence="14 15">FJG1</strain>
    </source>
</reference>
<feature type="binding site" evidence="12">
    <location>
        <position position="162"/>
    </location>
    <ligand>
        <name>GTP</name>
        <dbReference type="ChEBI" id="CHEBI:37565"/>
    </ligand>
</feature>
<evidence type="ECO:0000256" key="3">
    <source>
        <dbReference type="ARBA" id="ARBA00022691"/>
    </source>
</evidence>
<dbReference type="PANTHER" id="PTHR22960">
    <property type="entry name" value="MOLYBDOPTERIN COFACTOR SYNTHESIS PROTEIN A"/>
    <property type="match status" value="1"/>
</dbReference>
<feature type="binding site" evidence="12">
    <location>
        <position position="125"/>
    </location>
    <ligand>
        <name>S-adenosyl-L-methionine</name>
        <dbReference type="ChEBI" id="CHEBI:59789"/>
    </ligand>
</feature>
<evidence type="ECO:0000313" key="14">
    <source>
        <dbReference type="EMBL" id="AMK76261.1"/>
    </source>
</evidence>
<keyword evidence="6 12" id="KW-0408">Iron</keyword>
<evidence type="ECO:0000256" key="9">
    <source>
        <dbReference type="ARBA" id="ARBA00023150"/>
    </source>
</evidence>
<sequence length="334" mass="37133">MAPSKPLQLIDRFGRVVNYLRVSITDRCDFRCVYCMAEDMVFLPRSQILSLEEIRFICETFIELGVGKIRITGGEPLVRKGALGLLHDLGRVPGLNELVLTSNGSHLAEMADDLKAAGVKRINISLDTLDPAKFKELTRTGDLAQVLRGIEKARTAGFQRIKLNAVILKNRNHQEVCDLVQFAVEHGIDISFIEEMPLGTVNNHHRGDAFYPSDLIRQDLQQRFMLEAVADSTGGPSAYYRVAGSDSKVGFISPHSANFCGTCNRVRLTAEGRLLLCLGNEHSVDLKQIVREHPGDKALLKQAIVEAMQSKPEKHEFNIHEQPVILRHMNATGG</sequence>
<dbReference type="Proteomes" id="UP000030512">
    <property type="component" value="Chromosome"/>
</dbReference>
<dbReference type="OrthoDB" id="9763993at2"/>
<dbReference type="CDD" id="cd21117">
    <property type="entry name" value="Twitch_MoaA"/>
    <property type="match status" value="1"/>
</dbReference>